<keyword evidence="1" id="KW-0677">Repeat</keyword>
<sequence>MSYVSITMGVTNVRGEFGGGDEEPADVVVLGPVGVERAGTLVRPSSGVSRALLGALALSGPSGLSASALSETVWGERGTSGSLLGVAVYRLRRWLADVAGTAVTVRRTTMGYALEVVRGDVDVAVFRRLTAEAATVDAAGRLDALERGLDLWRGDALEDVSPDSIDHAAMARLLRERAAATVEYARVALEAGAPRRALDRIGPLIERHRLDERLLAVWIEALACCGRQAEALEAYEEARGRLRDQLGVDPGPELRDAHVRVLRQEMPSAPAPEAVRPDQVPAAIGDFTGRADQVNRMLDLLSADHRAVVVSAVAGMGGVGKTTLATYVAHHLREEFPDGRLYVDLRGAEQEPADPGEVLGRFLRALGVGPAAIPEGLGERAALYRSMVADRRMLIVLDNASEEQQVAPLLPGGEGCRVIVTSRSRLTALPGVRLIELDVLDHGQAVDLLSRIIGAPRVATEPDAVERLASICGGLPLALRVAGARLAAKPHWRIADFVARLADRRRLDELTHRGLSVRAALDLSYDGLDPAGRRLYRLLGLLEAPDFAGWVAAAVLDASFSEGTEILEQLIDARLLDVTVHNPGDDVRYHFHDLVRDHARERCLAEDLVSEGEAAVLRALGGWLALTDRGVHTVNGGGNTTTVGDATRFPVDEIADRVVERPAEWLERERIGLTAAVGHAARLGEGELCWELAVRSSILFQPAHYVDAWQQVVDVALPATRTSGNRRGEAAVLERLAELCSARRDYDRALDGLRQALRIFEATEDAHGTGRVLRQLAVVHRMTGRFSEALRDGERACALLQKVGDAAGRAHALMVIGCVHHERGNAETALSVLTTARAVARDARYTNIEVQSAYWIGQALLALGRHHDARSLFEYVNDASAAAGSRLGDMYANHGLGCAYAALGRPDDAERSLRTALRRAEERDDRLMRARILYLLGDLRHRRGEHRHARGLLEKALELADAVSVPLWKARCLLLLGDIIDATGVEEDAARAFHREGLSIFTELGVPLPQETVQRENAGHAE</sequence>
<dbReference type="Gene3D" id="1.10.10.10">
    <property type="entry name" value="Winged helix-like DNA-binding domain superfamily/Winged helix DNA-binding domain"/>
    <property type="match status" value="1"/>
</dbReference>
<dbReference type="Pfam" id="PF03704">
    <property type="entry name" value="BTAD"/>
    <property type="match status" value="1"/>
</dbReference>
<dbReference type="InterPro" id="IPR005158">
    <property type="entry name" value="BTAD"/>
</dbReference>
<dbReference type="InterPro" id="IPR042197">
    <property type="entry name" value="Apaf_helical"/>
</dbReference>
<dbReference type="InterPro" id="IPR019734">
    <property type="entry name" value="TPR_rpt"/>
</dbReference>
<dbReference type="Pfam" id="PF00931">
    <property type="entry name" value="NB-ARC"/>
    <property type="match status" value="1"/>
</dbReference>
<evidence type="ECO:0000259" key="2">
    <source>
        <dbReference type="SMART" id="SM01043"/>
    </source>
</evidence>
<dbReference type="InterPro" id="IPR002182">
    <property type="entry name" value="NB-ARC"/>
</dbReference>
<evidence type="ECO:0000256" key="1">
    <source>
        <dbReference type="ARBA" id="ARBA00022737"/>
    </source>
</evidence>
<dbReference type="InterPro" id="IPR011990">
    <property type="entry name" value="TPR-like_helical_dom_sf"/>
</dbReference>
<dbReference type="PANTHER" id="PTHR47691:SF3">
    <property type="entry name" value="HTH-TYPE TRANSCRIPTIONAL REGULATOR RV0890C-RELATED"/>
    <property type="match status" value="1"/>
</dbReference>
<dbReference type="SUPFAM" id="SSF48452">
    <property type="entry name" value="TPR-like"/>
    <property type="match status" value="3"/>
</dbReference>
<dbReference type="SMART" id="SM00028">
    <property type="entry name" value="TPR"/>
    <property type="match status" value="5"/>
</dbReference>
<dbReference type="Gene3D" id="1.10.8.430">
    <property type="entry name" value="Helical domain of apoptotic protease-activating factors"/>
    <property type="match status" value="1"/>
</dbReference>
<protein>
    <submittedName>
        <fullName evidence="3">BTAD domain-containing putative transcriptional regulator</fullName>
    </submittedName>
</protein>
<dbReference type="Gene3D" id="1.25.40.10">
    <property type="entry name" value="Tetratricopeptide repeat domain"/>
    <property type="match status" value="3"/>
</dbReference>
<dbReference type="Proteomes" id="UP001501442">
    <property type="component" value="Unassembled WGS sequence"/>
</dbReference>
<dbReference type="SUPFAM" id="SSF46894">
    <property type="entry name" value="C-terminal effector domain of the bipartite response regulators"/>
    <property type="match status" value="1"/>
</dbReference>
<dbReference type="PANTHER" id="PTHR47691">
    <property type="entry name" value="REGULATOR-RELATED"/>
    <property type="match status" value="1"/>
</dbReference>
<evidence type="ECO:0000313" key="4">
    <source>
        <dbReference type="Proteomes" id="UP001501442"/>
    </source>
</evidence>
<dbReference type="SUPFAM" id="SSF52540">
    <property type="entry name" value="P-loop containing nucleoside triphosphate hydrolases"/>
    <property type="match status" value="1"/>
</dbReference>
<dbReference type="CDD" id="cd15831">
    <property type="entry name" value="BTAD"/>
    <property type="match status" value="1"/>
</dbReference>
<feature type="domain" description="Bacterial transcriptional activator" evidence="2">
    <location>
        <begin position="121"/>
        <end position="262"/>
    </location>
</feature>
<dbReference type="InterPro" id="IPR036388">
    <property type="entry name" value="WH-like_DNA-bd_sf"/>
</dbReference>
<dbReference type="EMBL" id="BAABHK010000001">
    <property type="protein sequence ID" value="GAA4619955.1"/>
    <property type="molecule type" value="Genomic_DNA"/>
</dbReference>
<gene>
    <name evidence="3" type="ORF">GCM10023196_002050</name>
</gene>
<organism evidence="3 4">
    <name type="scientific">Actinoallomurus vinaceus</name>
    <dbReference type="NCBI Taxonomy" id="1080074"/>
    <lineage>
        <taxon>Bacteria</taxon>
        <taxon>Bacillati</taxon>
        <taxon>Actinomycetota</taxon>
        <taxon>Actinomycetes</taxon>
        <taxon>Streptosporangiales</taxon>
        <taxon>Thermomonosporaceae</taxon>
        <taxon>Actinoallomurus</taxon>
    </lineage>
</organism>
<dbReference type="Gene3D" id="3.40.50.300">
    <property type="entry name" value="P-loop containing nucleotide triphosphate hydrolases"/>
    <property type="match status" value="1"/>
</dbReference>
<comment type="caution">
    <text evidence="3">The sequence shown here is derived from an EMBL/GenBank/DDBJ whole genome shotgun (WGS) entry which is preliminary data.</text>
</comment>
<accession>A0ABP8TZ09</accession>
<proteinExistence type="predicted"/>
<reference evidence="4" key="1">
    <citation type="journal article" date="2019" name="Int. J. Syst. Evol. Microbiol.">
        <title>The Global Catalogue of Microorganisms (GCM) 10K type strain sequencing project: providing services to taxonomists for standard genome sequencing and annotation.</title>
        <authorList>
            <consortium name="The Broad Institute Genomics Platform"/>
            <consortium name="The Broad Institute Genome Sequencing Center for Infectious Disease"/>
            <person name="Wu L."/>
            <person name="Ma J."/>
        </authorList>
    </citation>
    <scope>NUCLEOTIDE SEQUENCE [LARGE SCALE GENOMIC DNA]</scope>
    <source>
        <strain evidence="4">JCM 17939</strain>
    </source>
</reference>
<name>A0ABP8TZ09_9ACTN</name>
<evidence type="ECO:0000313" key="3">
    <source>
        <dbReference type="EMBL" id="GAA4619955.1"/>
    </source>
</evidence>
<dbReference type="InterPro" id="IPR016032">
    <property type="entry name" value="Sig_transdc_resp-reg_C-effctor"/>
</dbReference>
<keyword evidence="4" id="KW-1185">Reference proteome</keyword>
<dbReference type="Pfam" id="PF13424">
    <property type="entry name" value="TPR_12"/>
    <property type="match status" value="2"/>
</dbReference>
<dbReference type="SMART" id="SM01043">
    <property type="entry name" value="BTAD"/>
    <property type="match status" value="1"/>
</dbReference>
<dbReference type="RefSeq" id="WP_345428359.1">
    <property type="nucleotide sequence ID" value="NZ_BAABHK010000001.1"/>
</dbReference>
<dbReference type="InterPro" id="IPR027417">
    <property type="entry name" value="P-loop_NTPase"/>
</dbReference>
<dbReference type="PRINTS" id="PR00364">
    <property type="entry name" value="DISEASERSIST"/>
</dbReference>